<protein>
    <submittedName>
        <fullName evidence="7">Coiled-coil domain-containing protein 96</fullName>
    </submittedName>
</protein>
<evidence type="ECO:0000313" key="7">
    <source>
        <dbReference type="EMBL" id="KFO25741.1"/>
    </source>
</evidence>
<comment type="subcellular location">
    <subcellularLocation>
        <location evidence="1">Cell projection</location>
        <location evidence="1">Cilium</location>
    </subcellularLocation>
</comment>
<dbReference type="Pfam" id="PF13870">
    <property type="entry name" value="CCDC113_CCDC96_CC"/>
    <property type="match status" value="1"/>
</dbReference>
<dbReference type="OrthoDB" id="10254794at2759"/>
<dbReference type="GO" id="GO:0036064">
    <property type="term" value="C:ciliary basal body"/>
    <property type="evidence" value="ECO:0007669"/>
    <property type="project" value="TreeGrafter"/>
</dbReference>
<feature type="compositionally biased region" description="Basic and acidic residues" evidence="5">
    <location>
        <begin position="265"/>
        <end position="276"/>
    </location>
</feature>
<dbReference type="InterPro" id="IPR025254">
    <property type="entry name" value="CCDC113/CCDC96_CC"/>
</dbReference>
<reference evidence="7 8" key="1">
    <citation type="submission" date="2013-11" db="EMBL/GenBank/DDBJ databases">
        <title>The Damaraland mole rat (Fukomys damarensis) genome and evolution of African mole rats.</title>
        <authorList>
            <person name="Gladyshev V.N."/>
            <person name="Fang X."/>
        </authorList>
    </citation>
    <scope>NUCLEOTIDE SEQUENCE [LARGE SCALE GENOMIC DNA]</scope>
    <source>
        <tissue evidence="7">Liver</tissue>
    </source>
</reference>
<proteinExistence type="predicted"/>
<evidence type="ECO:0000256" key="4">
    <source>
        <dbReference type="SAM" id="Coils"/>
    </source>
</evidence>
<evidence type="ECO:0000256" key="5">
    <source>
        <dbReference type="SAM" id="MobiDB-lite"/>
    </source>
</evidence>
<dbReference type="EMBL" id="KN123337">
    <property type="protein sequence ID" value="KFO25741.1"/>
    <property type="molecule type" value="Genomic_DNA"/>
</dbReference>
<evidence type="ECO:0000256" key="2">
    <source>
        <dbReference type="ARBA" id="ARBA00023054"/>
    </source>
</evidence>
<feature type="compositionally biased region" description="Low complexity" evidence="5">
    <location>
        <begin position="66"/>
        <end position="81"/>
    </location>
</feature>
<dbReference type="eggNOG" id="ENOG502QS75">
    <property type="taxonomic scope" value="Eukaryota"/>
</dbReference>
<dbReference type="InterPro" id="IPR051885">
    <property type="entry name" value="CC_CF"/>
</dbReference>
<keyword evidence="2 4" id="KW-0175">Coiled coil</keyword>
<feature type="compositionally biased region" description="Acidic residues" evidence="5">
    <location>
        <begin position="39"/>
        <end position="58"/>
    </location>
</feature>
<sequence>MDSPSEQAGDTASEGEDEDSLTLRPTEIKDSPGPQTPTESEEPQLELEAAAAEEAEVEASERGAAADEQPAAPEELAAIETAGEDEPREPERPAELESEPEEAKPRSEGSSEEAVDREKGEAEEPAKKKASFRASLQLPTIREDSAAAWRVATERARREEEEKGEDEEDEGQGGEGRRRKGEKERIHGSLGGGEDEEWSDEEWSDEEWSDEVRKLQEQQLRSELLEQYHALVVERSRYQRYNTYLQQKIREALRRKKGLDSAAEQPDKGPEPEAPEKEQAYLHCLATLEELRKQELDDLEWYRKEVGRLEQQCQEKLARVDEEWRRFQALKKQVVMQAMGSCRTQGERQAALREVEQIQALEDKKEKEMSAVRLENVQLKQSLAHFETRMRAQEDLAEGPLLIDFEQLKIENQTFNEKAEERNEEVLKLRGKVTNNVQIISHVKEKLHFMDLKNTCKKMALLGIEAQVALRRDILTKTKQARDSLRVDNHKLNQKCGLLGKESLLRDLEEKADKTQLLTQRLESLKRHHAGLALSCKGVKQKMREARAFLPS</sequence>
<dbReference type="Proteomes" id="UP000028990">
    <property type="component" value="Unassembled WGS sequence"/>
</dbReference>
<feature type="compositionally biased region" description="Basic and acidic residues" evidence="5">
    <location>
        <begin position="152"/>
        <end position="161"/>
    </location>
</feature>
<dbReference type="PANTHER" id="PTHR15654">
    <property type="entry name" value="COILED-COIL DOMAIN-CONTAINING PROTEIN 113-RELATED"/>
    <property type="match status" value="1"/>
</dbReference>
<name>A0A091DSJ5_FUKDA</name>
<feature type="coiled-coil region" evidence="4">
    <location>
        <begin position="405"/>
        <end position="436"/>
    </location>
</feature>
<feature type="compositionally biased region" description="Basic and acidic residues" evidence="5">
    <location>
        <begin position="89"/>
        <end position="127"/>
    </location>
</feature>
<organism evidence="7 8">
    <name type="scientific">Fukomys damarensis</name>
    <name type="common">Damaraland mole rat</name>
    <name type="synonym">Cryptomys damarensis</name>
    <dbReference type="NCBI Taxonomy" id="885580"/>
    <lineage>
        <taxon>Eukaryota</taxon>
        <taxon>Metazoa</taxon>
        <taxon>Chordata</taxon>
        <taxon>Craniata</taxon>
        <taxon>Vertebrata</taxon>
        <taxon>Euteleostomi</taxon>
        <taxon>Mammalia</taxon>
        <taxon>Eutheria</taxon>
        <taxon>Euarchontoglires</taxon>
        <taxon>Glires</taxon>
        <taxon>Rodentia</taxon>
        <taxon>Hystricomorpha</taxon>
        <taxon>Bathyergidae</taxon>
        <taxon>Fukomys</taxon>
    </lineage>
</organism>
<feature type="region of interest" description="Disordered" evidence="5">
    <location>
        <begin position="1"/>
        <end position="212"/>
    </location>
</feature>
<feature type="region of interest" description="Disordered" evidence="5">
    <location>
        <begin position="256"/>
        <end position="276"/>
    </location>
</feature>
<evidence type="ECO:0000313" key="8">
    <source>
        <dbReference type="Proteomes" id="UP000028990"/>
    </source>
</evidence>
<evidence type="ECO:0000256" key="3">
    <source>
        <dbReference type="ARBA" id="ARBA00023273"/>
    </source>
</evidence>
<feature type="domain" description="CCDC113/CCDC96 coiled-coil" evidence="6">
    <location>
        <begin position="363"/>
        <end position="537"/>
    </location>
</feature>
<feature type="compositionally biased region" description="Polar residues" evidence="5">
    <location>
        <begin position="1"/>
        <end position="10"/>
    </location>
</feature>
<dbReference type="GO" id="GO:0005930">
    <property type="term" value="C:axoneme"/>
    <property type="evidence" value="ECO:0007669"/>
    <property type="project" value="TreeGrafter"/>
</dbReference>
<dbReference type="PANTHER" id="PTHR15654:SF1">
    <property type="entry name" value="COILED-COIL DOMAIN-CONTAINING PROTEIN 96"/>
    <property type="match status" value="1"/>
</dbReference>
<keyword evidence="3" id="KW-0966">Cell projection</keyword>
<feature type="compositionally biased region" description="Acidic residues" evidence="5">
    <location>
        <begin position="193"/>
        <end position="209"/>
    </location>
</feature>
<evidence type="ECO:0000256" key="1">
    <source>
        <dbReference type="ARBA" id="ARBA00004138"/>
    </source>
</evidence>
<dbReference type="GO" id="GO:0060271">
    <property type="term" value="P:cilium assembly"/>
    <property type="evidence" value="ECO:0007669"/>
    <property type="project" value="TreeGrafter"/>
</dbReference>
<feature type="coiled-coil region" evidence="4">
    <location>
        <begin position="285"/>
        <end position="319"/>
    </location>
</feature>
<evidence type="ECO:0000259" key="6">
    <source>
        <dbReference type="Pfam" id="PF13870"/>
    </source>
</evidence>
<accession>A0A091DSJ5</accession>
<dbReference type="AlphaFoldDB" id="A0A091DSJ5"/>
<keyword evidence="8" id="KW-1185">Reference proteome</keyword>
<feature type="compositionally biased region" description="Acidic residues" evidence="5">
    <location>
        <begin position="162"/>
        <end position="172"/>
    </location>
</feature>
<gene>
    <name evidence="7" type="ORF">H920_12877</name>
</gene>